<comment type="caution">
    <text evidence="18">The sequence shown here is derived from an EMBL/GenBank/DDBJ whole genome shotgun (WGS) entry which is preliminary data.</text>
</comment>
<organism evidence="18 19">
    <name type="scientific">Pseudalkalibacillus berkeleyi</name>
    <dbReference type="NCBI Taxonomy" id="1069813"/>
    <lineage>
        <taxon>Bacteria</taxon>
        <taxon>Bacillati</taxon>
        <taxon>Bacillota</taxon>
        <taxon>Bacilli</taxon>
        <taxon>Bacillales</taxon>
        <taxon>Fictibacillaceae</taxon>
        <taxon>Pseudalkalibacillus</taxon>
    </lineage>
</organism>
<keyword evidence="2" id="KW-0121">Carboxypeptidase</keyword>
<dbReference type="SUPFAM" id="SSF56601">
    <property type="entry name" value="beta-lactamase/transpeptidase-like"/>
    <property type="match status" value="1"/>
</dbReference>
<evidence type="ECO:0000256" key="1">
    <source>
        <dbReference type="ARBA" id="ARBA00022475"/>
    </source>
</evidence>
<name>A0ABS9GXU9_9BACL</name>
<comment type="catalytic activity">
    <reaction evidence="14">
        <text>Preferential cleavage: (Ac)2-L-Lys-D-Ala-|-D-Ala. Also transpeptidation of peptidyl-alanyl moieties that are N-acyl substituents of D-alanine.</text>
        <dbReference type="EC" id="3.4.16.4"/>
    </reaction>
</comment>
<dbReference type="PANTHER" id="PTHR32282:SF32">
    <property type="entry name" value="PENICILLIN-BINDING PROTEIN 2A"/>
    <property type="match status" value="1"/>
</dbReference>
<dbReference type="EMBL" id="JAKIJS010000001">
    <property type="protein sequence ID" value="MCF6136195.1"/>
    <property type="molecule type" value="Genomic_DNA"/>
</dbReference>
<evidence type="ECO:0000256" key="14">
    <source>
        <dbReference type="ARBA" id="ARBA00034000"/>
    </source>
</evidence>
<keyword evidence="10" id="KW-1133">Transmembrane helix</keyword>
<evidence type="ECO:0000256" key="7">
    <source>
        <dbReference type="ARBA" id="ARBA00022801"/>
    </source>
</evidence>
<keyword evidence="1" id="KW-1003">Cell membrane</keyword>
<dbReference type="InterPro" id="IPR050396">
    <property type="entry name" value="Glycosyltr_51/Transpeptidase"/>
</dbReference>
<evidence type="ECO:0000256" key="11">
    <source>
        <dbReference type="ARBA" id="ARBA00023136"/>
    </source>
</evidence>
<sequence length="700" mass="78421">MAVVLCSLLVFIAIVFAGNYVIDEKDLVMSSASSLVDEEGNTITKLFAQNRELVEIDQIPEHVQQAFVAVEDRRFYKHPGIDLQAIGRALYKDIKSGSKVEGGSTITQQLAKNIFLSDEKTLLRKTKEATIAINLERKYTKKKILEMYMNQIYFGHGAYGIQAASHLYFNKDVSELTVEEGALLAGIPKAPSHYSPIRHIDKSKDRRNTVLSLMERLDYITPEEAVRAQGKTISLDVKRLEKNPSYSTYIDMVLKEVSEKYSLSNMEVLQGGYKIVVPMSKEAQEASFKALQNDKYFRGSNVKKSPQGAFVLMDSRTGGVMAVQGGRDYVRQGFNRVNAKRQPGSTFKPIAVYGPAMEVGKWEPYSILKDERLKYNNDYTPENYNGQYKGSVSMYEAIEDSLNAPAVWLLNEIGLSKSLGYIQEMGMNVEERKLGVALGGLDEGVTPLQITRAFSAFANDGKMVEPYFVKEIYDRKGKLIGEAKTDSQKVFSKQNAWFMTRMLQSVVNEGTGRRGKVNTELAGKTGTTTFDAVNGANRDLWFAGYTPTVVGAAWIGYDQTTTSQYMKGTSSDATLMFKDIINEIPEQQGLAFKKPKGVKDLEPPIQMVEIDNLSAQYAFNRFGVPGMRLSWKASDDNRLMYKIYMRTDNGDQKIDTVVGKGSYTVVSPKLFTFPEFYVVPYNPLTKQDGKRSNIISTSLF</sequence>
<dbReference type="Pfam" id="PF00905">
    <property type="entry name" value="Transpeptidase"/>
    <property type="match status" value="1"/>
</dbReference>
<dbReference type="NCBIfam" id="TIGR02074">
    <property type="entry name" value="PBP_1a_fam"/>
    <property type="match status" value="1"/>
</dbReference>
<keyword evidence="8" id="KW-0133">Cell shape</keyword>
<dbReference type="Pfam" id="PF00912">
    <property type="entry name" value="Transgly"/>
    <property type="match status" value="1"/>
</dbReference>
<feature type="domain" description="Glycosyl transferase family 51" evidence="17">
    <location>
        <begin position="40"/>
        <end position="214"/>
    </location>
</feature>
<keyword evidence="7" id="KW-0378">Hydrolase</keyword>
<dbReference type="InterPro" id="IPR012338">
    <property type="entry name" value="Beta-lactam/transpept-like"/>
</dbReference>
<dbReference type="InterPro" id="IPR036950">
    <property type="entry name" value="PBP_transglycosylase"/>
</dbReference>
<dbReference type="Gene3D" id="1.10.3810.10">
    <property type="entry name" value="Biosynthetic peptidoglycan transglycosylase-like"/>
    <property type="match status" value="1"/>
</dbReference>
<dbReference type="SUPFAM" id="SSF53955">
    <property type="entry name" value="Lysozyme-like"/>
    <property type="match status" value="1"/>
</dbReference>
<evidence type="ECO:0000256" key="2">
    <source>
        <dbReference type="ARBA" id="ARBA00022645"/>
    </source>
</evidence>
<keyword evidence="4" id="KW-0328">Glycosyltransferase</keyword>
<evidence type="ECO:0000256" key="9">
    <source>
        <dbReference type="ARBA" id="ARBA00022984"/>
    </source>
</evidence>
<reference evidence="18 19" key="1">
    <citation type="submission" date="2022-01" db="EMBL/GenBank/DDBJ databases">
        <title>Alkalihalobacillus sp. EGI L200015, a novel bacterium isolated from a salt lake sediment.</title>
        <authorList>
            <person name="Gao L."/>
            <person name="Fang B.-Z."/>
            <person name="Li W.-J."/>
        </authorList>
    </citation>
    <scope>NUCLEOTIDE SEQUENCE [LARGE SCALE GENOMIC DNA]</scope>
    <source>
        <strain evidence="18 19">KCTC 12718</strain>
    </source>
</reference>
<dbReference type="InterPro" id="IPR023346">
    <property type="entry name" value="Lysozyme-like_dom_sf"/>
</dbReference>
<keyword evidence="11" id="KW-0472">Membrane</keyword>
<dbReference type="Gene3D" id="3.40.710.10">
    <property type="entry name" value="DD-peptidase/beta-lactamase superfamily"/>
    <property type="match status" value="1"/>
</dbReference>
<protein>
    <submittedName>
        <fullName evidence="18">PBP1A family penicillin-binding protein</fullName>
    </submittedName>
</protein>
<keyword evidence="12" id="KW-0511">Multifunctional enzyme</keyword>
<accession>A0ABS9GXU9</accession>
<dbReference type="InterPro" id="IPR001460">
    <property type="entry name" value="PCN-bd_Tpept"/>
</dbReference>
<evidence type="ECO:0000256" key="4">
    <source>
        <dbReference type="ARBA" id="ARBA00022676"/>
    </source>
</evidence>
<evidence type="ECO:0000259" key="16">
    <source>
        <dbReference type="Pfam" id="PF00905"/>
    </source>
</evidence>
<evidence type="ECO:0000259" key="17">
    <source>
        <dbReference type="Pfam" id="PF00912"/>
    </source>
</evidence>
<evidence type="ECO:0000256" key="8">
    <source>
        <dbReference type="ARBA" id="ARBA00022960"/>
    </source>
</evidence>
<keyword evidence="9" id="KW-0573">Peptidoglycan synthesis</keyword>
<keyword evidence="13" id="KW-0961">Cell wall biogenesis/degradation</keyword>
<keyword evidence="6" id="KW-0812">Transmembrane</keyword>
<keyword evidence="19" id="KW-1185">Reference proteome</keyword>
<proteinExistence type="predicted"/>
<evidence type="ECO:0000256" key="6">
    <source>
        <dbReference type="ARBA" id="ARBA00022692"/>
    </source>
</evidence>
<gene>
    <name evidence="18" type="ORF">L2716_00545</name>
</gene>
<evidence type="ECO:0000256" key="5">
    <source>
        <dbReference type="ARBA" id="ARBA00022679"/>
    </source>
</evidence>
<dbReference type="Proteomes" id="UP001649381">
    <property type="component" value="Unassembled WGS sequence"/>
</dbReference>
<dbReference type="InterPro" id="IPR001264">
    <property type="entry name" value="Glyco_trans_51"/>
</dbReference>
<evidence type="ECO:0000313" key="19">
    <source>
        <dbReference type="Proteomes" id="UP001649381"/>
    </source>
</evidence>
<evidence type="ECO:0000256" key="12">
    <source>
        <dbReference type="ARBA" id="ARBA00023268"/>
    </source>
</evidence>
<keyword evidence="3" id="KW-0645">Protease</keyword>
<evidence type="ECO:0000256" key="3">
    <source>
        <dbReference type="ARBA" id="ARBA00022670"/>
    </source>
</evidence>
<evidence type="ECO:0000256" key="10">
    <source>
        <dbReference type="ARBA" id="ARBA00022989"/>
    </source>
</evidence>
<dbReference type="PANTHER" id="PTHR32282">
    <property type="entry name" value="BINDING PROTEIN TRANSPEPTIDASE, PUTATIVE-RELATED"/>
    <property type="match status" value="1"/>
</dbReference>
<evidence type="ECO:0000256" key="13">
    <source>
        <dbReference type="ARBA" id="ARBA00023316"/>
    </source>
</evidence>
<feature type="domain" description="Penicillin-binding protein transpeptidase" evidence="16">
    <location>
        <begin position="308"/>
        <end position="581"/>
    </location>
</feature>
<comment type="catalytic activity">
    <reaction evidence="15">
        <text>[GlcNAc-(1-&gt;4)-Mur2Ac(oyl-L-Ala-gamma-D-Glu-L-Lys-D-Ala-D-Ala)](n)-di-trans,octa-cis-undecaprenyl diphosphate + beta-D-GlcNAc-(1-&gt;4)-Mur2Ac(oyl-L-Ala-gamma-D-Glu-L-Lys-D-Ala-D-Ala)-di-trans,octa-cis-undecaprenyl diphosphate = [GlcNAc-(1-&gt;4)-Mur2Ac(oyl-L-Ala-gamma-D-Glu-L-Lys-D-Ala-D-Ala)](n+1)-di-trans,octa-cis-undecaprenyl diphosphate + di-trans,octa-cis-undecaprenyl diphosphate + H(+)</text>
        <dbReference type="Rhea" id="RHEA:23708"/>
        <dbReference type="Rhea" id="RHEA-COMP:9602"/>
        <dbReference type="Rhea" id="RHEA-COMP:9603"/>
        <dbReference type="ChEBI" id="CHEBI:15378"/>
        <dbReference type="ChEBI" id="CHEBI:58405"/>
        <dbReference type="ChEBI" id="CHEBI:60033"/>
        <dbReference type="ChEBI" id="CHEBI:78435"/>
        <dbReference type="EC" id="2.4.99.28"/>
    </reaction>
</comment>
<evidence type="ECO:0000313" key="18">
    <source>
        <dbReference type="EMBL" id="MCF6136195.1"/>
    </source>
</evidence>
<keyword evidence="5" id="KW-0808">Transferase</keyword>
<evidence type="ECO:0000256" key="15">
    <source>
        <dbReference type="ARBA" id="ARBA00049902"/>
    </source>
</evidence>